<evidence type="ECO:0000313" key="3">
    <source>
        <dbReference type="Proteomes" id="UP000708208"/>
    </source>
</evidence>
<dbReference type="EMBL" id="CAJVCH010162703">
    <property type="protein sequence ID" value="CAG7728366.1"/>
    <property type="molecule type" value="Genomic_DNA"/>
</dbReference>
<evidence type="ECO:0000256" key="1">
    <source>
        <dbReference type="SAM" id="MobiDB-lite"/>
    </source>
</evidence>
<organism evidence="2 3">
    <name type="scientific">Allacma fusca</name>
    <dbReference type="NCBI Taxonomy" id="39272"/>
    <lineage>
        <taxon>Eukaryota</taxon>
        <taxon>Metazoa</taxon>
        <taxon>Ecdysozoa</taxon>
        <taxon>Arthropoda</taxon>
        <taxon>Hexapoda</taxon>
        <taxon>Collembola</taxon>
        <taxon>Symphypleona</taxon>
        <taxon>Sminthuridae</taxon>
        <taxon>Allacma</taxon>
    </lineage>
</organism>
<sequence>DEILRQLEEEILEESSKALGGEKADGSDNCSGNVVKFLDGQKSENTVEQAKGPQDSNL</sequence>
<dbReference type="Proteomes" id="UP000708208">
    <property type="component" value="Unassembled WGS sequence"/>
</dbReference>
<proteinExistence type="predicted"/>
<feature type="non-terminal residue" evidence="2">
    <location>
        <position position="1"/>
    </location>
</feature>
<accession>A0A8J2KN04</accession>
<feature type="non-terminal residue" evidence="2">
    <location>
        <position position="58"/>
    </location>
</feature>
<gene>
    <name evidence="2" type="ORF">AFUS01_LOCUS17151</name>
</gene>
<comment type="caution">
    <text evidence="2">The sequence shown here is derived from an EMBL/GenBank/DDBJ whole genome shotgun (WGS) entry which is preliminary data.</text>
</comment>
<dbReference type="AlphaFoldDB" id="A0A8J2KN04"/>
<name>A0A8J2KN04_9HEXA</name>
<keyword evidence="3" id="KW-1185">Reference proteome</keyword>
<protein>
    <submittedName>
        <fullName evidence="2">Uncharacterized protein</fullName>
    </submittedName>
</protein>
<feature type="compositionally biased region" description="Basic and acidic residues" evidence="1">
    <location>
        <begin position="15"/>
        <end position="26"/>
    </location>
</feature>
<evidence type="ECO:0000313" key="2">
    <source>
        <dbReference type="EMBL" id="CAG7728366.1"/>
    </source>
</evidence>
<reference evidence="2" key="1">
    <citation type="submission" date="2021-06" db="EMBL/GenBank/DDBJ databases">
        <authorList>
            <person name="Hodson N. C."/>
            <person name="Mongue J. A."/>
            <person name="Jaron S. K."/>
        </authorList>
    </citation>
    <scope>NUCLEOTIDE SEQUENCE</scope>
</reference>
<feature type="region of interest" description="Disordered" evidence="1">
    <location>
        <begin position="15"/>
        <end position="35"/>
    </location>
</feature>